<evidence type="ECO:0000259" key="4">
    <source>
        <dbReference type="Pfam" id="PF04083"/>
    </source>
</evidence>
<protein>
    <recommendedName>
        <fullName evidence="2">Lipase</fullName>
    </recommendedName>
</protein>
<dbReference type="Gene3D" id="3.40.50.1820">
    <property type="entry name" value="alpha/beta hydrolase"/>
    <property type="match status" value="1"/>
</dbReference>
<name>A0ABR3HNG9_LOXSC</name>
<dbReference type="EMBL" id="JBEUOH010000016">
    <property type="protein sequence ID" value="KAL0871954.1"/>
    <property type="molecule type" value="Genomic_DNA"/>
</dbReference>
<proteinExistence type="inferred from homology"/>
<dbReference type="Pfam" id="PF04083">
    <property type="entry name" value="Abhydro_lipase"/>
    <property type="match status" value="1"/>
</dbReference>
<comment type="caution">
    <text evidence="5">The sequence shown here is derived from an EMBL/GenBank/DDBJ whole genome shotgun (WGS) entry which is preliminary data.</text>
</comment>
<keyword evidence="3" id="KW-0732">Signal</keyword>
<evidence type="ECO:0000256" key="1">
    <source>
        <dbReference type="ARBA" id="ARBA00010701"/>
    </source>
</evidence>
<organism evidence="5 6">
    <name type="scientific">Loxostege sticticalis</name>
    <name type="common">Beet webworm moth</name>
    <dbReference type="NCBI Taxonomy" id="481309"/>
    <lineage>
        <taxon>Eukaryota</taxon>
        <taxon>Metazoa</taxon>
        <taxon>Ecdysozoa</taxon>
        <taxon>Arthropoda</taxon>
        <taxon>Hexapoda</taxon>
        <taxon>Insecta</taxon>
        <taxon>Pterygota</taxon>
        <taxon>Neoptera</taxon>
        <taxon>Endopterygota</taxon>
        <taxon>Lepidoptera</taxon>
        <taxon>Glossata</taxon>
        <taxon>Ditrysia</taxon>
        <taxon>Pyraloidea</taxon>
        <taxon>Crambidae</taxon>
        <taxon>Pyraustinae</taxon>
        <taxon>Loxostege</taxon>
    </lineage>
</organism>
<evidence type="ECO:0000256" key="2">
    <source>
        <dbReference type="PIRNR" id="PIRNR000862"/>
    </source>
</evidence>
<dbReference type="PANTHER" id="PTHR11005">
    <property type="entry name" value="LYSOSOMAL ACID LIPASE-RELATED"/>
    <property type="match status" value="1"/>
</dbReference>
<keyword evidence="6" id="KW-1185">Reference proteome</keyword>
<keyword evidence="2" id="KW-0442">Lipid degradation</keyword>
<evidence type="ECO:0000313" key="6">
    <source>
        <dbReference type="Proteomes" id="UP001549920"/>
    </source>
</evidence>
<gene>
    <name evidence="5" type="ORF">ABMA27_004397</name>
</gene>
<feature type="chain" id="PRO_5045438795" description="Lipase" evidence="3">
    <location>
        <begin position="19"/>
        <end position="434"/>
    </location>
</feature>
<feature type="domain" description="Partial AB-hydrolase lipase" evidence="4">
    <location>
        <begin position="51"/>
        <end position="110"/>
    </location>
</feature>
<dbReference type="Proteomes" id="UP001549920">
    <property type="component" value="Unassembled WGS sequence"/>
</dbReference>
<dbReference type="InterPro" id="IPR029058">
    <property type="entry name" value="AB_hydrolase_fold"/>
</dbReference>
<accession>A0ABR3HNG9</accession>
<comment type="similarity">
    <text evidence="1 2">Belongs to the AB hydrolase superfamily. Lipase family.</text>
</comment>
<dbReference type="InterPro" id="IPR006693">
    <property type="entry name" value="AB_hydrolase_lipase"/>
</dbReference>
<sequence>MLRGTLLVLCVVVAAVAGSPHAEYIEALYKSSKFGARISDNILEDASLDVPDLVRKYRYPLEEHSVRTEDGYILGVHRIPHGRDRNNVPGPRPIVFVMHGLFSSSADWVLAGPGTAFAYILAEEGFDVWLGNARGTYYSRKHERLNPDAILNTAFWQFSWDEIGNKDLPAMIDYALAHTGRDRLHYVGHSQGTTAFFVMGSLRPDYNEKIISMHAFAPVAYMAYNESPLLQVIARYANNIEFVLSLIGIGEFLPNNNVMTWAGQAVCMDEVVFQPLCTNILFLMGGWSECQHNATLFPVKLGHTPAGAASRQLVHYGQGIADKEFRRYDHGSSIANRRAYGTRTPPHYDLSKLTAPVFLHYSPSDHLAHVNDVDRLFRELGRPIGKFRVPLPTFSHLDFMWGRSAKDLIYNRAINLIKSMDANGFVSEQDLAEE</sequence>
<dbReference type="InterPro" id="IPR025483">
    <property type="entry name" value="Lipase_euk"/>
</dbReference>
<dbReference type="SUPFAM" id="SSF53474">
    <property type="entry name" value="alpha/beta-Hydrolases"/>
    <property type="match status" value="1"/>
</dbReference>
<feature type="signal peptide" evidence="3">
    <location>
        <begin position="1"/>
        <end position="18"/>
    </location>
</feature>
<keyword evidence="2" id="KW-0443">Lipid metabolism</keyword>
<keyword evidence="2" id="KW-0378">Hydrolase</keyword>
<evidence type="ECO:0000313" key="5">
    <source>
        <dbReference type="EMBL" id="KAL0871954.1"/>
    </source>
</evidence>
<evidence type="ECO:0000256" key="3">
    <source>
        <dbReference type="SAM" id="SignalP"/>
    </source>
</evidence>
<dbReference type="PIRSF" id="PIRSF000862">
    <property type="entry name" value="Steryl_ester_lip"/>
    <property type="match status" value="1"/>
</dbReference>
<reference evidence="5 6" key="1">
    <citation type="submission" date="2024-06" db="EMBL/GenBank/DDBJ databases">
        <title>A chromosome-level genome assembly of beet webworm, Loxostege sticticalis.</title>
        <authorList>
            <person name="Zhang Y."/>
        </authorList>
    </citation>
    <scope>NUCLEOTIDE SEQUENCE [LARGE SCALE GENOMIC DNA]</scope>
    <source>
        <strain evidence="5">AQ026</strain>
        <tissue evidence="5">Whole body</tissue>
    </source>
</reference>